<evidence type="ECO:0000313" key="4">
    <source>
        <dbReference type="Proteomes" id="UP000521943"/>
    </source>
</evidence>
<dbReference type="Proteomes" id="UP000521943">
    <property type="component" value="Unassembled WGS sequence"/>
</dbReference>
<feature type="compositionally biased region" description="Low complexity" evidence="1">
    <location>
        <begin position="11"/>
        <end position="21"/>
    </location>
</feature>
<dbReference type="AlphaFoldDB" id="A0A8H6I8Y5"/>
<feature type="compositionally biased region" description="Polar residues" evidence="1">
    <location>
        <begin position="63"/>
        <end position="78"/>
    </location>
</feature>
<dbReference type="EMBL" id="JACGCI010000010">
    <property type="protein sequence ID" value="KAF6761066.1"/>
    <property type="molecule type" value="Genomic_DNA"/>
</dbReference>
<evidence type="ECO:0000256" key="1">
    <source>
        <dbReference type="SAM" id="MobiDB-lite"/>
    </source>
</evidence>
<feature type="compositionally biased region" description="Acidic residues" evidence="1">
    <location>
        <begin position="230"/>
        <end position="246"/>
    </location>
</feature>
<feature type="domain" description="DUF6729" evidence="2">
    <location>
        <begin position="316"/>
        <end position="411"/>
    </location>
</feature>
<gene>
    <name evidence="3" type="ORF">DFP72DRAFT_1089696</name>
</gene>
<protein>
    <recommendedName>
        <fullName evidence="2">DUF6729 domain-containing protein</fullName>
    </recommendedName>
</protein>
<name>A0A8H6I8Y5_9AGAR</name>
<dbReference type="InterPro" id="IPR046616">
    <property type="entry name" value="DUF6729"/>
</dbReference>
<proteinExistence type="predicted"/>
<keyword evidence="4" id="KW-1185">Reference proteome</keyword>
<organism evidence="3 4">
    <name type="scientific">Ephemerocybe angulata</name>
    <dbReference type="NCBI Taxonomy" id="980116"/>
    <lineage>
        <taxon>Eukaryota</taxon>
        <taxon>Fungi</taxon>
        <taxon>Dikarya</taxon>
        <taxon>Basidiomycota</taxon>
        <taxon>Agaricomycotina</taxon>
        <taxon>Agaricomycetes</taxon>
        <taxon>Agaricomycetidae</taxon>
        <taxon>Agaricales</taxon>
        <taxon>Agaricineae</taxon>
        <taxon>Psathyrellaceae</taxon>
        <taxon>Ephemerocybe</taxon>
    </lineage>
</organism>
<evidence type="ECO:0000313" key="3">
    <source>
        <dbReference type="EMBL" id="KAF6761066.1"/>
    </source>
</evidence>
<comment type="caution">
    <text evidence="3">The sequence shown here is derived from an EMBL/GenBank/DDBJ whole genome shotgun (WGS) entry which is preliminary data.</text>
</comment>
<feature type="compositionally biased region" description="Low complexity" evidence="1">
    <location>
        <begin position="79"/>
        <end position="91"/>
    </location>
</feature>
<feature type="region of interest" description="Disordered" evidence="1">
    <location>
        <begin position="225"/>
        <end position="265"/>
    </location>
</feature>
<dbReference type="Pfam" id="PF20499">
    <property type="entry name" value="DUF6729"/>
    <property type="match status" value="1"/>
</dbReference>
<feature type="region of interest" description="Disordered" evidence="1">
    <location>
        <begin position="1"/>
        <end position="42"/>
    </location>
</feature>
<accession>A0A8H6I8Y5</accession>
<reference evidence="3 4" key="1">
    <citation type="submission" date="2020-07" db="EMBL/GenBank/DDBJ databases">
        <title>Comparative genomics of pyrophilous fungi reveals a link between fire events and developmental genes.</title>
        <authorList>
            <consortium name="DOE Joint Genome Institute"/>
            <person name="Steindorff A.S."/>
            <person name="Carver A."/>
            <person name="Calhoun S."/>
            <person name="Stillman K."/>
            <person name="Liu H."/>
            <person name="Lipzen A."/>
            <person name="Pangilinan J."/>
            <person name="Labutti K."/>
            <person name="Bruns T.D."/>
            <person name="Grigoriev I.V."/>
        </authorList>
    </citation>
    <scope>NUCLEOTIDE SEQUENCE [LARGE SCALE GENOMIC DNA]</scope>
    <source>
        <strain evidence="3 4">CBS 144469</strain>
    </source>
</reference>
<dbReference type="OrthoDB" id="1920326at2759"/>
<evidence type="ECO:0000259" key="2">
    <source>
        <dbReference type="Pfam" id="PF20499"/>
    </source>
</evidence>
<sequence>MPLPDLDDLKTLTPHSGSHNPSGPPPSPNRANWPNRATSPCHHDLDSYLFQLALVTGSTSRFQEMSHQSSPATLLNQDSSESSTSSLPTSTVKPAKRGRPKGSKDKPRASDAPPRGRPRKQTAAALGTNTVNREDDGSGAEDEFDALFDNAAFTHEAMNEIQEIENAFYATQESRPPPACPNLGACPRAAPSGRATATDTRAKHGRRVNLDAAVNSTNTRPFFTSASIYDDMDSGSDTEGDSDGETDSSTAPGKAAPRESVKGNRYWFTPPKGMPAWLIDYFVDVIGPAFITAPREGRSVKTPPCFKESNAIVPPTLWVNAPDPVFALSQHRFDPSMLFRPRVFLWLPHFFVKAIICPNCNKQLEKNGALCPRRVYDVEDSFYIVSWAYYCRSGCRSHFHGWNSKLISTLMCGYGAKSQTRL</sequence>
<feature type="region of interest" description="Disordered" evidence="1">
    <location>
        <begin position="63"/>
        <end position="141"/>
    </location>
</feature>